<dbReference type="CDD" id="cd04301">
    <property type="entry name" value="NAT_SF"/>
    <property type="match status" value="1"/>
</dbReference>
<dbReference type="SUPFAM" id="SSF55729">
    <property type="entry name" value="Acyl-CoA N-acyltransferases (Nat)"/>
    <property type="match status" value="1"/>
</dbReference>
<dbReference type="InterPro" id="IPR016181">
    <property type="entry name" value="Acyl_CoA_acyltransferase"/>
</dbReference>
<proteinExistence type="predicted"/>
<accession>A0A6J7NY87</accession>
<dbReference type="Gene3D" id="3.40.630.30">
    <property type="match status" value="1"/>
</dbReference>
<dbReference type="InterPro" id="IPR000182">
    <property type="entry name" value="GNAT_dom"/>
</dbReference>
<organism evidence="2">
    <name type="scientific">freshwater metagenome</name>
    <dbReference type="NCBI Taxonomy" id="449393"/>
    <lineage>
        <taxon>unclassified sequences</taxon>
        <taxon>metagenomes</taxon>
        <taxon>ecological metagenomes</taxon>
    </lineage>
</organism>
<sequence>MTADPLIDRCDRYLDAAPRSYSEPIPLGSLTLFISRASAWHYYARPTLGRDRPVSAHDIASCRTEMRERGVSEAFEWVHETAPEMAALVESLGLRAGAHPLMALTGPLPECGPADVLAEHDPLLAVAAAVAAVAFGGEGLAERDGFLESVADATAVSRERIAAGLMVTGVVRDGIHGLDGVVSSCSYNPVRDLRDFAGRTFSAAELVGLATLPSHRGRGLGSRLLVELTRHALDAGADLVLLSAADDRTARLYEPLGFTRIATFGDAQFD</sequence>
<dbReference type="GO" id="GO:0016747">
    <property type="term" value="F:acyltransferase activity, transferring groups other than amino-acyl groups"/>
    <property type="evidence" value="ECO:0007669"/>
    <property type="project" value="InterPro"/>
</dbReference>
<dbReference type="PROSITE" id="PS51186">
    <property type="entry name" value="GNAT"/>
    <property type="match status" value="1"/>
</dbReference>
<dbReference type="EMBL" id="CAFBOZ010000051">
    <property type="protein sequence ID" value="CAB4998450.1"/>
    <property type="molecule type" value="Genomic_DNA"/>
</dbReference>
<name>A0A6J7NY87_9ZZZZ</name>
<dbReference type="Pfam" id="PF08445">
    <property type="entry name" value="FR47"/>
    <property type="match status" value="1"/>
</dbReference>
<gene>
    <name evidence="2" type="ORF">UFOPK3992_00486</name>
</gene>
<evidence type="ECO:0000313" key="2">
    <source>
        <dbReference type="EMBL" id="CAB4998450.1"/>
    </source>
</evidence>
<evidence type="ECO:0000259" key="1">
    <source>
        <dbReference type="PROSITE" id="PS51186"/>
    </source>
</evidence>
<dbReference type="InterPro" id="IPR013653">
    <property type="entry name" value="GCN5-like_dom"/>
</dbReference>
<reference evidence="2" key="1">
    <citation type="submission" date="2020-05" db="EMBL/GenBank/DDBJ databases">
        <authorList>
            <person name="Chiriac C."/>
            <person name="Salcher M."/>
            <person name="Ghai R."/>
            <person name="Kavagutti S V."/>
        </authorList>
    </citation>
    <scope>NUCLEOTIDE SEQUENCE</scope>
</reference>
<feature type="domain" description="N-acetyltransferase" evidence="1">
    <location>
        <begin position="133"/>
        <end position="270"/>
    </location>
</feature>
<dbReference type="AlphaFoldDB" id="A0A6J7NY87"/>
<protein>
    <submittedName>
        <fullName evidence="2">Unannotated protein</fullName>
    </submittedName>
</protein>